<dbReference type="KEGG" id="aee:IM676_10895"/>
<keyword evidence="2" id="KW-1185">Reference proteome</keyword>
<dbReference type="EMBL" id="CP063311">
    <property type="protein sequence ID" value="QOV21283.1"/>
    <property type="molecule type" value="Genomic_DNA"/>
</dbReference>
<proteinExistence type="predicted"/>
<dbReference type="AlphaFoldDB" id="A0A7U3NL53"/>
<dbReference type="RefSeq" id="WP_200986942.1">
    <property type="nucleotide sequence ID" value="NZ_CP063311.1"/>
</dbReference>
<sequence length="159" mass="17933">MNKALDETLSMEVAQNIKSKARKPFDNAYRALLVTDQANYVQGFLAIGCKPYQPIEHGWLELADTSGEDSLIKIIDPSLPHLNKKTQEVWYFAAQSFTRKQLKAIIEESQEDYPEDDPLPVYGDAPYEYYGNVMLGGGEYLAAYQAAQAKCQELRESMA</sequence>
<reference evidence="2" key="1">
    <citation type="submission" date="2020-10" db="EMBL/GenBank/DDBJ databases">
        <title>Genome-based taxonomic classification of the species Anabaenopsis elenkinii.</title>
        <authorList>
            <person name="Delbaje E."/>
            <person name="Andreote A.P.D."/>
            <person name="Pellegrinetti T.A."/>
            <person name="Cruz R.B."/>
            <person name="Branco L.H.Z."/>
            <person name="Fiore M.F."/>
        </authorList>
    </citation>
    <scope>NUCLEOTIDE SEQUENCE [LARGE SCALE GENOMIC DNA]</scope>
    <source>
        <strain evidence="2">CCIBt3563</strain>
    </source>
</reference>
<dbReference type="Proteomes" id="UP000593846">
    <property type="component" value="Chromosome"/>
</dbReference>
<evidence type="ECO:0000313" key="1">
    <source>
        <dbReference type="EMBL" id="QOV21283.1"/>
    </source>
</evidence>
<protein>
    <submittedName>
        <fullName evidence="1">Uncharacterized protein</fullName>
    </submittedName>
</protein>
<name>A0A7U3NL53_9CYAN</name>
<accession>A0A7U3NL53</accession>
<organism evidence="1 2">
    <name type="scientific">Anabaenopsis elenkinii CCIBt3563</name>
    <dbReference type="NCBI Taxonomy" id="2779889"/>
    <lineage>
        <taxon>Bacteria</taxon>
        <taxon>Bacillati</taxon>
        <taxon>Cyanobacteriota</taxon>
        <taxon>Cyanophyceae</taxon>
        <taxon>Nostocales</taxon>
        <taxon>Nodulariaceae</taxon>
        <taxon>Anabaenopsis</taxon>
    </lineage>
</organism>
<evidence type="ECO:0000313" key="2">
    <source>
        <dbReference type="Proteomes" id="UP000593846"/>
    </source>
</evidence>
<gene>
    <name evidence="1" type="ORF">IM676_10895</name>
</gene>